<dbReference type="Proteomes" id="UP001589943">
    <property type="component" value="Unassembled WGS sequence"/>
</dbReference>
<dbReference type="InterPro" id="IPR005240">
    <property type="entry name" value="DUF389"/>
</dbReference>
<feature type="transmembrane region" description="Helical" evidence="1">
    <location>
        <begin position="116"/>
        <end position="134"/>
    </location>
</feature>
<protein>
    <submittedName>
        <fullName evidence="2">TIGR00341 family protein</fullName>
    </submittedName>
</protein>
<organism evidence="2 3">
    <name type="scientific">Novosphingobium aquiterrae</name>
    <dbReference type="NCBI Taxonomy" id="624388"/>
    <lineage>
        <taxon>Bacteria</taxon>
        <taxon>Pseudomonadati</taxon>
        <taxon>Pseudomonadota</taxon>
        <taxon>Alphaproteobacteria</taxon>
        <taxon>Sphingomonadales</taxon>
        <taxon>Sphingomonadaceae</taxon>
        <taxon>Novosphingobium</taxon>
    </lineage>
</organism>
<dbReference type="Pfam" id="PF04087">
    <property type="entry name" value="DUF389"/>
    <property type="match status" value="1"/>
</dbReference>
<keyword evidence="1" id="KW-1133">Transmembrane helix</keyword>
<feature type="transmembrane region" description="Helical" evidence="1">
    <location>
        <begin position="206"/>
        <end position="227"/>
    </location>
</feature>
<feature type="transmembrane region" description="Helical" evidence="1">
    <location>
        <begin position="83"/>
        <end position="104"/>
    </location>
</feature>
<evidence type="ECO:0000256" key="1">
    <source>
        <dbReference type="SAM" id="Phobius"/>
    </source>
</evidence>
<feature type="transmembrane region" description="Helical" evidence="1">
    <location>
        <begin position="154"/>
        <end position="172"/>
    </location>
</feature>
<feature type="transmembrane region" description="Helical" evidence="1">
    <location>
        <begin position="179"/>
        <end position="200"/>
    </location>
</feature>
<feature type="transmembrane region" description="Helical" evidence="1">
    <location>
        <begin position="247"/>
        <end position="267"/>
    </location>
</feature>
<dbReference type="RefSeq" id="WP_379481035.1">
    <property type="nucleotide sequence ID" value="NZ_JBHLTL010000005.1"/>
</dbReference>
<dbReference type="PANTHER" id="PTHR20992:SF9">
    <property type="entry name" value="AT15442P-RELATED"/>
    <property type="match status" value="1"/>
</dbReference>
<evidence type="ECO:0000313" key="3">
    <source>
        <dbReference type="Proteomes" id="UP001589943"/>
    </source>
</evidence>
<name>A0ABV6PI71_9SPHN</name>
<dbReference type="NCBIfam" id="TIGR00341">
    <property type="entry name" value="TIGR00341 family protein"/>
    <property type="match status" value="1"/>
</dbReference>
<dbReference type="EMBL" id="JBHLTL010000005">
    <property type="protein sequence ID" value="MFC0589537.1"/>
    <property type="molecule type" value="Genomic_DNA"/>
</dbReference>
<keyword evidence="3" id="KW-1185">Reference proteome</keyword>
<sequence length="546" mass="57691">MTPDNDASLFRLGRVKDNALRSFQAFRAQIDKTGLFPDLKGDLGKNLRQSVRDEGRLTKSYMLMCGLSAGIAALGLLQSSTAVVIGAMLISPLMGPIASMGFGFASFDGHQIRDSVKVIAIGAAIGILTGILLTWLSPIRNATPEIIARTEPTLLDLVVAIFSGIAGAYATVQQKGATAIGVAIATALMPPLATVGYGLGVGSLTFAFGAFLLFLTNLAAIAFSFALVARLSGAARPLSNVEITPRYIIAGIAAFAVLATPLGVTLYRVTAEAKAQATVRRLLEEDLKLRPANIAQLQVKWPLRGTPSVDAVVVAPQYSNDAERRLLAKLETEWGERPALNLQQVVAADLKSQTAAIVDAAVERSANGIAQDVPPLVAIREAVGLPTQALWVNRSERMVQIVPFAADGWKLADYRAAEQAAAAAGSGWQVRVIPPVQPRLFVPIAVQDGAPQRNAALEDAIWAINRWGVQGITVAGLVNANVASADQSQALGLARFVSTELQGLGIRSRPISLEQERLLLAPRGEAGVLVFIVAPPRRSGQTSLSQ</sequence>
<reference evidence="2 3" key="1">
    <citation type="submission" date="2024-09" db="EMBL/GenBank/DDBJ databases">
        <authorList>
            <person name="Sun Q."/>
            <person name="Mori K."/>
        </authorList>
    </citation>
    <scope>NUCLEOTIDE SEQUENCE [LARGE SCALE GENOMIC DNA]</scope>
    <source>
        <strain evidence="2 3">NCAIM B.02537</strain>
    </source>
</reference>
<comment type="caution">
    <text evidence="2">The sequence shown here is derived from an EMBL/GenBank/DDBJ whole genome shotgun (WGS) entry which is preliminary data.</text>
</comment>
<accession>A0ABV6PI71</accession>
<proteinExistence type="predicted"/>
<feature type="transmembrane region" description="Helical" evidence="1">
    <location>
        <begin position="60"/>
        <end position="77"/>
    </location>
</feature>
<keyword evidence="1" id="KW-0472">Membrane</keyword>
<keyword evidence="1" id="KW-0812">Transmembrane</keyword>
<gene>
    <name evidence="2" type="ORF">ACFFF7_08945</name>
</gene>
<evidence type="ECO:0000313" key="2">
    <source>
        <dbReference type="EMBL" id="MFC0589537.1"/>
    </source>
</evidence>
<dbReference type="PANTHER" id="PTHR20992">
    <property type="entry name" value="AT15442P-RELATED"/>
    <property type="match status" value="1"/>
</dbReference>